<keyword evidence="4" id="KW-1015">Disulfide bond</keyword>
<evidence type="ECO:0000256" key="9">
    <source>
        <dbReference type="RuleBase" id="RU361186"/>
    </source>
</evidence>
<dbReference type="EC" id="3.2.1.-" evidence="9"/>
<name>A0ABZ0LPY6_9ACTN</name>
<evidence type="ECO:0000256" key="6">
    <source>
        <dbReference type="ARBA" id="ARBA00023295"/>
    </source>
</evidence>
<dbReference type="Proteomes" id="UP001301731">
    <property type="component" value="Chromosome"/>
</dbReference>
<accession>A0ABZ0LPY6</accession>
<evidence type="ECO:0000256" key="10">
    <source>
        <dbReference type="SAM" id="MobiDB-lite"/>
    </source>
</evidence>
<dbReference type="InterPro" id="IPR036434">
    <property type="entry name" value="Beta_cellobiohydrolase_sf"/>
</dbReference>
<organism evidence="11 12">
    <name type="scientific">Streptomyces solicathayae</name>
    <dbReference type="NCBI Taxonomy" id="3081768"/>
    <lineage>
        <taxon>Bacteria</taxon>
        <taxon>Bacillati</taxon>
        <taxon>Actinomycetota</taxon>
        <taxon>Actinomycetes</taxon>
        <taxon>Kitasatosporales</taxon>
        <taxon>Streptomycetaceae</taxon>
        <taxon>Streptomyces</taxon>
    </lineage>
</organism>
<keyword evidence="7 9" id="KW-0624">Polysaccharide degradation</keyword>
<sequence>MRRSLTSAAVLALALAAAFLPAAPGTATADGPAPVRFHTPAHTSAAYAQYRELLARGERSDAAGLLAMIRTPHAVWLGDGGAAETEAEARDTVRAAAREGTVPVFVVYDIPGRDCAGYSGGGVGTTAAYRAWIDAVARGIGASPALVVLEPDGLALLPSDCGQDDAAGTRTAARYAELGYAVDTLEPLAGTRVYLDAGHPGWHTVNSLVARLIRAGAERATGFAVNVSNHHTDAASTWYGRLISSCLGHATAGGDPAACPNQRTDPRTARDWLARHPGVRHFVTDSSRNGRGPWTAPAGRYSDPQDWCNPPGRGVGARPTAATGDPLHDARLWIKTPGESDGLCLRGTAGPLDPERRTADPAAGEWFPAQALELVRLAVPALPTV</sequence>
<dbReference type="InterPro" id="IPR016288">
    <property type="entry name" value="Beta_cellobiohydrolase"/>
</dbReference>
<protein>
    <recommendedName>
        <fullName evidence="9">Glucanase</fullName>
        <ecNumber evidence="9">3.2.1.-</ecNumber>
    </recommendedName>
</protein>
<dbReference type="InterPro" id="IPR001524">
    <property type="entry name" value="Glyco_hydro_6_CS"/>
</dbReference>
<feature type="region of interest" description="Disordered" evidence="10">
    <location>
        <begin position="282"/>
        <end position="306"/>
    </location>
</feature>
<evidence type="ECO:0000256" key="5">
    <source>
        <dbReference type="ARBA" id="ARBA00023277"/>
    </source>
</evidence>
<keyword evidence="3 9" id="KW-0136">Cellulose degradation</keyword>
<feature type="active site" evidence="8">
    <location>
        <position position="114"/>
    </location>
</feature>
<feature type="chain" id="PRO_5044996297" description="Glucanase" evidence="9">
    <location>
        <begin position="30"/>
        <end position="385"/>
    </location>
</feature>
<evidence type="ECO:0000313" key="12">
    <source>
        <dbReference type="Proteomes" id="UP001301731"/>
    </source>
</evidence>
<dbReference type="PANTHER" id="PTHR34876">
    <property type="match status" value="1"/>
</dbReference>
<dbReference type="PIRSF" id="PIRSF001100">
    <property type="entry name" value="Beta_cellobiohydrolase"/>
    <property type="match status" value="1"/>
</dbReference>
<evidence type="ECO:0000256" key="7">
    <source>
        <dbReference type="ARBA" id="ARBA00023326"/>
    </source>
</evidence>
<dbReference type="RefSeq" id="WP_318102231.1">
    <property type="nucleotide sequence ID" value="NZ_CP137573.1"/>
</dbReference>
<keyword evidence="5 9" id="KW-0119">Carbohydrate metabolism</keyword>
<evidence type="ECO:0000313" key="11">
    <source>
        <dbReference type="EMBL" id="WOX21345.1"/>
    </source>
</evidence>
<proteinExistence type="inferred from homology"/>
<keyword evidence="2 9" id="KW-0378">Hydrolase</keyword>
<dbReference type="Gene3D" id="3.20.20.40">
    <property type="entry name" value="1, 4-beta cellobiohydrolase"/>
    <property type="match status" value="1"/>
</dbReference>
<keyword evidence="6 9" id="KW-0326">Glycosidase</keyword>
<dbReference type="PANTHER" id="PTHR34876:SF4">
    <property type="entry name" value="1,4-BETA-D-GLUCAN CELLOBIOHYDROLASE C-RELATED"/>
    <property type="match status" value="1"/>
</dbReference>
<evidence type="ECO:0000256" key="1">
    <source>
        <dbReference type="ARBA" id="ARBA00022729"/>
    </source>
</evidence>
<dbReference type="GO" id="GO:0016787">
    <property type="term" value="F:hydrolase activity"/>
    <property type="evidence" value="ECO:0007669"/>
    <property type="project" value="UniProtKB-KW"/>
</dbReference>
<comment type="similarity">
    <text evidence="9">Belongs to the glycosyl hydrolase family 6.</text>
</comment>
<reference evidence="11 12" key="1">
    <citation type="submission" date="2023-10" db="EMBL/GenBank/DDBJ databases">
        <title>The genome sequence of Streptomyces sp. HUAS YS2.</title>
        <authorList>
            <person name="Mo P."/>
        </authorList>
    </citation>
    <scope>NUCLEOTIDE SEQUENCE [LARGE SCALE GENOMIC DNA]</scope>
    <source>
        <strain evidence="11 12">HUAS YS2</strain>
    </source>
</reference>
<dbReference type="PROSITE" id="PS00655">
    <property type="entry name" value="GLYCOSYL_HYDROL_F6_1"/>
    <property type="match status" value="1"/>
</dbReference>
<dbReference type="EMBL" id="CP137573">
    <property type="protein sequence ID" value="WOX21345.1"/>
    <property type="molecule type" value="Genomic_DNA"/>
</dbReference>
<keyword evidence="12" id="KW-1185">Reference proteome</keyword>
<evidence type="ECO:0000256" key="3">
    <source>
        <dbReference type="ARBA" id="ARBA00023001"/>
    </source>
</evidence>
<gene>
    <name evidence="11" type="ORF">R2D22_08075</name>
</gene>
<dbReference type="SUPFAM" id="SSF51989">
    <property type="entry name" value="Glycosyl hydrolases family 6, cellulases"/>
    <property type="match status" value="1"/>
</dbReference>
<dbReference type="Pfam" id="PF01341">
    <property type="entry name" value="Glyco_hydro_6"/>
    <property type="match status" value="1"/>
</dbReference>
<evidence type="ECO:0000256" key="2">
    <source>
        <dbReference type="ARBA" id="ARBA00022801"/>
    </source>
</evidence>
<keyword evidence="1 9" id="KW-0732">Signal</keyword>
<dbReference type="PRINTS" id="PR00733">
    <property type="entry name" value="GLHYDRLASE6"/>
</dbReference>
<evidence type="ECO:0000256" key="8">
    <source>
        <dbReference type="PROSITE-ProRule" id="PRU10056"/>
    </source>
</evidence>
<evidence type="ECO:0000256" key="4">
    <source>
        <dbReference type="ARBA" id="ARBA00023157"/>
    </source>
</evidence>
<feature type="signal peptide" evidence="9">
    <location>
        <begin position="1"/>
        <end position="29"/>
    </location>
</feature>